<evidence type="ECO:0000256" key="1">
    <source>
        <dbReference type="ARBA" id="ARBA00004275"/>
    </source>
</evidence>
<evidence type="ECO:0000259" key="5">
    <source>
        <dbReference type="Pfam" id="PF00501"/>
    </source>
</evidence>
<organism evidence="7">
    <name type="scientific">Darwinula stevensoni</name>
    <dbReference type="NCBI Taxonomy" id="69355"/>
    <lineage>
        <taxon>Eukaryota</taxon>
        <taxon>Metazoa</taxon>
        <taxon>Ecdysozoa</taxon>
        <taxon>Arthropoda</taxon>
        <taxon>Crustacea</taxon>
        <taxon>Oligostraca</taxon>
        <taxon>Ostracoda</taxon>
        <taxon>Podocopa</taxon>
        <taxon>Podocopida</taxon>
        <taxon>Darwinulocopina</taxon>
        <taxon>Darwinuloidea</taxon>
        <taxon>Darwinulidae</taxon>
        <taxon>Darwinula</taxon>
    </lineage>
</organism>
<dbReference type="Pfam" id="PF13193">
    <property type="entry name" value="AMP-binding_C"/>
    <property type="match status" value="1"/>
</dbReference>
<feature type="domain" description="AMP-dependent synthetase/ligase" evidence="5">
    <location>
        <begin position="42"/>
        <end position="327"/>
    </location>
</feature>
<evidence type="ECO:0000256" key="3">
    <source>
        <dbReference type="ARBA" id="ARBA00022598"/>
    </source>
</evidence>
<dbReference type="OrthoDB" id="10253869at2759"/>
<evidence type="ECO:0000313" key="7">
    <source>
        <dbReference type="EMBL" id="CAD7244747.1"/>
    </source>
</evidence>
<dbReference type="InterPro" id="IPR000873">
    <property type="entry name" value="AMP-dep_synth/lig_dom"/>
</dbReference>
<feature type="domain" description="AMP-binding enzyme C-terminal" evidence="6">
    <location>
        <begin position="415"/>
        <end position="493"/>
    </location>
</feature>
<dbReference type="InterPro" id="IPR042099">
    <property type="entry name" value="ANL_N_sf"/>
</dbReference>
<dbReference type="PROSITE" id="PS00455">
    <property type="entry name" value="AMP_BINDING"/>
    <property type="match status" value="1"/>
</dbReference>
<comment type="subcellular location">
    <subcellularLocation>
        <location evidence="1">Peroxisome</location>
    </subcellularLocation>
</comment>
<dbReference type="AlphaFoldDB" id="A0A7R8X6L8"/>
<dbReference type="InterPro" id="IPR045851">
    <property type="entry name" value="AMP-bd_C_sf"/>
</dbReference>
<sequence length="502" mass="55278">MPWEGNIARSPLYNPPSVPQGVTLIEQLIIKNDRLRQLGDQPYLTVVGTEEDSTLTFSSVEPRVRRCASALRRRGLRRGDVVCFYAPNHLEYVVCNLGVVACGASALLVPFYAGEHLATFCMREKPRFLFTTAAFFNEDVRATVKKCPSIEQVFTFDPCNDDGATPVADFDKDDGTEFPNQADLSPSDVATIFLSSGTTGEPKGIEHTHASLLAVIQSSMEQASVGVTPFHLAHMSGYFTHILRLQHGGHCVMAPSGELLSLLASVEKYKAAAMWCTPRELVPLARDPELTRYYQLGSLVAIAYGGSHLGDGLVDQIRKKLPHINFIIQVVKPGTWECVGPEERGELCVRVPYLMKGYRGKPELTEASVQEGFYRTGDYGWVDEDGWVFLLDRVKDLIPVLGSDQTSVTYVSPSEIEDCLFEHQGVMTVGVVGVPHPEPNHHQIPKAFVVPVLHGSLTVQDLKDFVSSRLSAECQLEGGVTFVDDIPMSMAGKIQRNILQSL</sequence>
<name>A0A7R8X6L8_9CRUS</name>
<comment type="similarity">
    <text evidence="2">Belongs to the ATP-dependent AMP-binding enzyme family.</text>
</comment>
<dbReference type="InterPro" id="IPR025110">
    <property type="entry name" value="AMP-bd_C"/>
</dbReference>
<dbReference type="PANTHER" id="PTHR24096">
    <property type="entry name" value="LONG-CHAIN-FATTY-ACID--COA LIGASE"/>
    <property type="match status" value="1"/>
</dbReference>
<dbReference type="Gene3D" id="3.40.50.12780">
    <property type="entry name" value="N-terminal domain of ligase-like"/>
    <property type="match status" value="2"/>
</dbReference>
<evidence type="ECO:0000313" key="8">
    <source>
        <dbReference type="Proteomes" id="UP000677054"/>
    </source>
</evidence>
<keyword evidence="8" id="KW-1185">Reference proteome</keyword>
<evidence type="ECO:0000256" key="2">
    <source>
        <dbReference type="ARBA" id="ARBA00006432"/>
    </source>
</evidence>
<dbReference type="InterPro" id="IPR020845">
    <property type="entry name" value="AMP-binding_CS"/>
</dbReference>
<evidence type="ECO:0000256" key="4">
    <source>
        <dbReference type="ARBA" id="ARBA00023140"/>
    </source>
</evidence>
<dbReference type="Proteomes" id="UP000677054">
    <property type="component" value="Unassembled WGS sequence"/>
</dbReference>
<accession>A0A7R8X6L8</accession>
<protein>
    <submittedName>
        <fullName evidence="7">Uncharacterized protein</fullName>
    </submittedName>
</protein>
<keyword evidence="3" id="KW-0436">Ligase</keyword>
<dbReference type="Gene3D" id="3.30.300.30">
    <property type="match status" value="1"/>
</dbReference>
<evidence type="ECO:0000259" key="6">
    <source>
        <dbReference type="Pfam" id="PF13193"/>
    </source>
</evidence>
<dbReference type="Pfam" id="PF00501">
    <property type="entry name" value="AMP-binding"/>
    <property type="match status" value="1"/>
</dbReference>
<keyword evidence="4" id="KW-0576">Peroxisome</keyword>
<gene>
    <name evidence="7" type="ORF">DSTB1V02_LOCUS4634</name>
</gene>
<dbReference type="GO" id="GO:0005777">
    <property type="term" value="C:peroxisome"/>
    <property type="evidence" value="ECO:0007669"/>
    <property type="project" value="UniProtKB-SubCell"/>
</dbReference>
<dbReference type="GO" id="GO:0016405">
    <property type="term" value="F:CoA-ligase activity"/>
    <property type="evidence" value="ECO:0007669"/>
    <property type="project" value="TreeGrafter"/>
</dbReference>
<dbReference type="PANTHER" id="PTHR24096:SF149">
    <property type="entry name" value="AMP-BINDING DOMAIN-CONTAINING PROTEIN-RELATED"/>
    <property type="match status" value="1"/>
</dbReference>
<dbReference type="EMBL" id="LR900218">
    <property type="protein sequence ID" value="CAD7244747.1"/>
    <property type="molecule type" value="Genomic_DNA"/>
</dbReference>
<proteinExistence type="inferred from homology"/>
<reference evidence="7" key="1">
    <citation type="submission" date="2020-11" db="EMBL/GenBank/DDBJ databases">
        <authorList>
            <person name="Tran Van P."/>
        </authorList>
    </citation>
    <scope>NUCLEOTIDE SEQUENCE</scope>
</reference>
<dbReference type="SUPFAM" id="SSF56801">
    <property type="entry name" value="Acetyl-CoA synthetase-like"/>
    <property type="match status" value="1"/>
</dbReference>
<dbReference type="EMBL" id="CAJPEV010000701">
    <property type="protein sequence ID" value="CAG0887743.1"/>
    <property type="molecule type" value="Genomic_DNA"/>
</dbReference>